<dbReference type="EMBL" id="HBFA01027390">
    <property type="protein sequence ID" value="CAD8678052.1"/>
    <property type="molecule type" value="Transcribed_RNA"/>
</dbReference>
<dbReference type="HAMAP" id="MF_00320">
    <property type="entry name" value="RNApol_arch_Rpo3"/>
    <property type="match status" value="1"/>
</dbReference>
<evidence type="ECO:0000256" key="2">
    <source>
        <dbReference type="ARBA" id="ARBA00023163"/>
    </source>
</evidence>
<dbReference type="InterPro" id="IPR036643">
    <property type="entry name" value="RNApol_insert_sf"/>
</dbReference>
<reference evidence="6" key="1">
    <citation type="submission" date="2021-01" db="EMBL/GenBank/DDBJ databases">
        <authorList>
            <person name="Corre E."/>
            <person name="Pelletier E."/>
            <person name="Niang G."/>
            <person name="Scheremetjew M."/>
            <person name="Finn R."/>
            <person name="Kale V."/>
            <person name="Holt S."/>
            <person name="Cochrane G."/>
            <person name="Meng A."/>
            <person name="Brown T."/>
            <person name="Cohen L."/>
        </authorList>
    </citation>
    <scope>NUCLEOTIDE SEQUENCE</scope>
    <source>
        <strain evidence="6">CCMP722</strain>
    </source>
</reference>
<dbReference type="Pfam" id="PF01193">
    <property type="entry name" value="RNA_pol_L"/>
    <property type="match status" value="1"/>
</dbReference>
<name>A0A7S0RHZ2_9CHLO</name>
<dbReference type="CDD" id="cd07031">
    <property type="entry name" value="RNAP_II_RPB3"/>
    <property type="match status" value="1"/>
</dbReference>
<accession>A0A7S0RHZ2</accession>
<dbReference type="GO" id="GO:0046983">
    <property type="term" value="F:protein dimerization activity"/>
    <property type="evidence" value="ECO:0007669"/>
    <property type="project" value="InterPro"/>
</dbReference>
<dbReference type="Pfam" id="PF01000">
    <property type="entry name" value="RNA_pol_A_bac"/>
    <property type="match status" value="1"/>
</dbReference>
<dbReference type="InterPro" id="IPR001514">
    <property type="entry name" value="DNA-dir_RNA_pol_30-40kDasu_CS"/>
</dbReference>
<dbReference type="SUPFAM" id="SSF55257">
    <property type="entry name" value="RBP11-like subunits of RNA polymerase"/>
    <property type="match status" value="1"/>
</dbReference>
<dbReference type="NCBIfam" id="NF001988">
    <property type="entry name" value="PRK00783.1"/>
    <property type="match status" value="1"/>
</dbReference>
<dbReference type="PROSITE" id="PS00446">
    <property type="entry name" value="RNA_POL_D_30KD"/>
    <property type="match status" value="1"/>
</dbReference>
<evidence type="ECO:0000259" key="5">
    <source>
        <dbReference type="SMART" id="SM00662"/>
    </source>
</evidence>
<feature type="domain" description="DNA-directed RNA polymerase RpoA/D/Rpb3-type" evidence="5">
    <location>
        <begin position="22"/>
        <end position="295"/>
    </location>
</feature>
<proteinExistence type="inferred from homology"/>
<keyword evidence="1" id="KW-0240">DNA-directed RNA polymerase</keyword>
<dbReference type="SMART" id="SM00662">
    <property type="entry name" value="RPOLD"/>
    <property type="match status" value="1"/>
</dbReference>
<evidence type="ECO:0000256" key="1">
    <source>
        <dbReference type="ARBA" id="ARBA00022478"/>
    </source>
</evidence>
<dbReference type="AlphaFoldDB" id="A0A7S0RHZ2"/>
<dbReference type="SUPFAM" id="SSF56553">
    <property type="entry name" value="Insert subdomain of RNA polymerase alpha subunit"/>
    <property type="match status" value="1"/>
</dbReference>
<sequence length="312" mass="35099">MSERERQRRFPKIAIREMLDDQMKFVLTETDVYMANALRRVMLAEVPTIAIDLVEIEANSSVLNDEFIAHRLGLIPLISARAGEMKSPLEAEEDDFTDVELTLDVTCTSDSTMEVTSDFLIPDPKYPDIKPANYNPMHEEGGDHGQGILIVKLRKNQQLKLKAIARKGIGKDHAKWNPCATAFFQYQPEIHINHELMDTLTLEEKAEWVASWPSKAVKLNSATGQVEVEDAELYQYDDEHVAKQNAMGKPGLCNVHQKMDTFIFTVEASGSLRPEAIVLNALDVLIGKINNLQTALDAEKNEQPDEYGFAPM</sequence>
<dbReference type="InterPro" id="IPR050518">
    <property type="entry name" value="Rpo3/RPB3_RNA_Pol_subunit"/>
</dbReference>
<dbReference type="InterPro" id="IPR022842">
    <property type="entry name" value="RNAP_Rpo3/Rpb3/RPAC1"/>
</dbReference>
<dbReference type="InterPro" id="IPR011262">
    <property type="entry name" value="DNA-dir_RNA_pol_insert"/>
</dbReference>
<dbReference type="GO" id="GO:0003899">
    <property type="term" value="F:DNA-directed RNA polymerase activity"/>
    <property type="evidence" value="ECO:0007669"/>
    <property type="project" value="InterPro"/>
</dbReference>
<comment type="similarity">
    <text evidence="3">Belongs to the archaeal Rpo3/eukaryotic RPB3 RNA polymerase subunit family.</text>
</comment>
<dbReference type="Gene3D" id="3.30.1360.10">
    <property type="entry name" value="RNA polymerase, RBP11-like subunit"/>
    <property type="match status" value="1"/>
</dbReference>
<keyword evidence="2" id="KW-0804">Transcription</keyword>
<dbReference type="PANTHER" id="PTHR11800">
    <property type="entry name" value="DNA-DIRECTED RNA POLYMERASE"/>
    <property type="match status" value="1"/>
</dbReference>
<dbReference type="GO" id="GO:0005665">
    <property type="term" value="C:RNA polymerase II, core complex"/>
    <property type="evidence" value="ECO:0007669"/>
    <property type="project" value="TreeGrafter"/>
</dbReference>
<evidence type="ECO:0000256" key="3">
    <source>
        <dbReference type="ARBA" id="ARBA00025804"/>
    </source>
</evidence>
<dbReference type="GO" id="GO:0003677">
    <property type="term" value="F:DNA binding"/>
    <property type="evidence" value="ECO:0007669"/>
    <property type="project" value="InterPro"/>
</dbReference>
<organism evidence="6">
    <name type="scientific">Pyramimonas obovata</name>
    <dbReference type="NCBI Taxonomy" id="1411642"/>
    <lineage>
        <taxon>Eukaryota</taxon>
        <taxon>Viridiplantae</taxon>
        <taxon>Chlorophyta</taxon>
        <taxon>Pyramimonadophyceae</taxon>
        <taxon>Pyramimonadales</taxon>
        <taxon>Pyramimonadaceae</taxon>
        <taxon>Pyramimonas</taxon>
        <taxon>Pyramimonas incertae sedis</taxon>
    </lineage>
</organism>
<dbReference type="Gene3D" id="2.170.120.12">
    <property type="entry name" value="DNA-directed RNA polymerase, insert domain"/>
    <property type="match status" value="1"/>
</dbReference>
<dbReference type="GO" id="GO:0006366">
    <property type="term" value="P:transcription by RNA polymerase II"/>
    <property type="evidence" value="ECO:0007669"/>
    <property type="project" value="TreeGrafter"/>
</dbReference>
<evidence type="ECO:0000313" key="6">
    <source>
        <dbReference type="EMBL" id="CAD8678052.1"/>
    </source>
</evidence>
<dbReference type="PANTHER" id="PTHR11800:SF2">
    <property type="entry name" value="DNA-DIRECTED RNA POLYMERASE II SUBUNIT RPB3"/>
    <property type="match status" value="1"/>
</dbReference>
<gene>
    <name evidence="6" type="ORF">POBO1169_LOCUS13893</name>
</gene>
<dbReference type="InterPro" id="IPR036603">
    <property type="entry name" value="RBP11-like"/>
</dbReference>
<evidence type="ECO:0000256" key="4">
    <source>
        <dbReference type="ARBA" id="ARBA00031776"/>
    </source>
</evidence>
<dbReference type="InterPro" id="IPR011263">
    <property type="entry name" value="DNA-dir_RNA_pol_RpoA/D/Rpb3"/>
</dbReference>
<protein>
    <recommendedName>
        <fullName evidence="4">Plastid-encoded RNA polymerase subunit alpha</fullName>
    </recommendedName>
</protein>